<evidence type="ECO:0000256" key="12">
    <source>
        <dbReference type="ARBA" id="ARBA00022679"/>
    </source>
</evidence>
<evidence type="ECO:0000256" key="18">
    <source>
        <dbReference type="ARBA" id="ARBA00023136"/>
    </source>
</evidence>
<dbReference type="Gene3D" id="2.160.10.10">
    <property type="entry name" value="Hexapeptide repeat proteins"/>
    <property type="match status" value="1"/>
</dbReference>
<dbReference type="EC" id="2.7.7.13" evidence="9"/>
<evidence type="ECO:0000256" key="16">
    <source>
        <dbReference type="ARBA" id="ARBA00022989"/>
    </source>
</evidence>
<keyword evidence="14" id="KW-0547">Nucleotide-binding</keyword>
<evidence type="ECO:0000256" key="20">
    <source>
        <dbReference type="ARBA" id="ARBA00023242"/>
    </source>
</evidence>
<dbReference type="SUPFAM" id="SSF51161">
    <property type="entry name" value="Trimeric LpxA-like enzymes"/>
    <property type="match status" value="1"/>
</dbReference>
<evidence type="ECO:0000256" key="14">
    <source>
        <dbReference type="ARBA" id="ARBA00022741"/>
    </source>
</evidence>
<evidence type="ECO:0000256" key="17">
    <source>
        <dbReference type="ARBA" id="ARBA00023134"/>
    </source>
</evidence>
<proteinExistence type="inferred from homology"/>
<dbReference type="PANTHER" id="PTHR22572">
    <property type="entry name" value="SUGAR-1-PHOSPHATE GUANYL TRANSFERASE"/>
    <property type="match status" value="1"/>
</dbReference>
<dbReference type="STRING" id="6277.A0A498SE68"/>
<dbReference type="InterPro" id="IPR005835">
    <property type="entry name" value="NTP_transferase_dom"/>
</dbReference>
<evidence type="ECO:0000256" key="21">
    <source>
        <dbReference type="ARBA" id="ARBA00065107"/>
    </source>
</evidence>
<keyword evidence="29" id="KW-1185">Reference proteome</keyword>
<evidence type="ECO:0000256" key="19">
    <source>
        <dbReference type="ARBA" id="ARBA00023212"/>
    </source>
</evidence>
<accession>A0A498SE68</accession>
<dbReference type="Pfam" id="PF03155">
    <property type="entry name" value="Alg6_Alg8"/>
    <property type="match status" value="1"/>
</dbReference>
<evidence type="ECO:0000256" key="15">
    <source>
        <dbReference type="ARBA" id="ARBA00022824"/>
    </source>
</evidence>
<evidence type="ECO:0000259" key="27">
    <source>
        <dbReference type="Pfam" id="PF25087"/>
    </source>
</evidence>
<dbReference type="InterPro" id="IPR005635">
    <property type="entry name" value="Inner_centromere_prot_ARK-bd"/>
</dbReference>
<evidence type="ECO:0000256" key="3">
    <source>
        <dbReference type="ARBA" id="ARBA00004477"/>
    </source>
</evidence>
<dbReference type="CDD" id="cd06425">
    <property type="entry name" value="M1P_guanylylT_B_like_N"/>
    <property type="match status" value="1"/>
</dbReference>
<dbReference type="GO" id="GO:0004475">
    <property type="term" value="F:mannose-1-phosphate guanylyltransferase (GTP) activity"/>
    <property type="evidence" value="ECO:0007669"/>
    <property type="project" value="UniProtKB-EC"/>
</dbReference>
<comment type="subunit">
    <text evidence="21">Component of the GMPPA-GMPPB mannose-1-phosphate guanylyltransferase complex composed of 4 GMPPA subunits and 8 tag-335/GMPPB subunits; the complex is organized into three layers, a central layer made up of 2 GMPPA dimers sandwiched between two layers each made up of 2 tag-335/GMPPB dimers. Catalytic activity of tag-335/GMPPB is reduced when part of the complex and binding of GDP-alpha-D-Mannose by GMPPA induces allosteric feedback inhibition of tag-335/GMPPB.</text>
</comment>
<feature type="compositionally biased region" description="Polar residues" evidence="23">
    <location>
        <begin position="510"/>
        <end position="525"/>
    </location>
</feature>
<dbReference type="Pfam" id="PF25087">
    <property type="entry name" value="GMPPB_C"/>
    <property type="match status" value="1"/>
</dbReference>
<reference evidence="28 29" key="1">
    <citation type="submission" date="2018-08" db="EMBL/GenBank/DDBJ databases">
        <authorList>
            <person name="Laetsch R D."/>
            <person name="Stevens L."/>
            <person name="Kumar S."/>
            <person name="Blaxter L. M."/>
        </authorList>
    </citation>
    <scope>NUCLEOTIDE SEQUENCE [LARGE SCALE GENOMIC DNA]</scope>
</reference>
<dbReference type="InterPro" id="IPR029044">
    <property type="entry name" value="Nucleotide-diphossugar_trans"/>
</dbReference>
<evidence type="ECO:0000256" key="13">
    <source>
        <dbReference type="ARBA" id="ARBA00022692"/>
    </source>
</evidence>
<keyword evidence="13 24" id="KW-0812">Transmembrane</keyword>
<dbReference type="GO" id="GO:0005634">
    <property type="term" value="C:nucleus"/>
    <property type="evidence" value="ECO:0007669"/>
    <property type="project" value="UniProtKB-SubCell"/>
</dbReference>
<dbReference type="GO" id="GO:0005789">
    <property type="term" value="C:endoplasmic reticulum membrane"/>
    <property type="evidence" value="ECO:0007669"/>
    <property type="project" value="UniProtKB-SubCell"/>
</dbReference>
<dbReference type="SUPFAM" id="SSF53448">
    <property type="entry name" value="Nucleotide-diphospho-sugar transferases"/>
    <property type="match status" value="1"/>
</dbReference>
<dbReference type="Pfam" id="PF03941">
    <property type="entry name" value="INCENP_ARK-bind"/>
    <property type="match status" value="1"/>
</dbReference>
<evidence type="ECO:0000256" key="1">
    <source>
        <dbReference type="ARBA" id="ARBA00004123"/>
    </source>
</evidence>
<keyword evidence="15" id="KW-0256">Endoplasmic reticulum</keyword>
<name>A0A498SE68_ACAVI</name>
<dbReference type="Gene3D" id="6.10.250.2990">
    <property type="match status" value="1"/>
</dbReference>
<evidence type="ECO:0000256" key="24">
    <source>
        <dbReference type="SAM" id="Phobius"/>
    </source>
</evidence>
<evidence type="ECO:0000256" key="23">
    <source>
        <dbReference type="SAM" id="MobiDB-lite"/>
    </source>
</evidence>
<keyword evidence="19" id="KW-0206">Cytoskeleton</keyword>
<dbReference type="GO" id="GO:0016758">
    <property type="term" value="F:hexosyltransferase activity"/>
    <property type="evidence" value="ECO:0007669"/>
    <property type="project" value="InterPro"/>
</dbReference>
<evidence type="ECO:0000256" key="9">
    <source>
        <dbReference type="ARBA" id="ARBA00012387"/>
    </source>
</evidence>
<protein>
    <recommendedName>
        <fullName evidence="9">mannose-1-phosphate guanylyltransferase</fullName>
        <ecNumber evidence="9">2.7.7.13</ecNumber>
    </recommendedName>
</protein>
<feature type="transmembrane region" description="Helical" evidence="24">
    <location>
        <begin position="1193"/>
        <end position="1213"/>
    </location>
</feature>
<dbReference type="InterPro" id="IPR050486">
    <property type="entry name" value="Mannose-1P_guanyltransferase"/>
</dbReference>
<feature type="transmembrane region" description="Helical" evidence="24">
    <location>
        <begin position="1163"/>
        <end position="1181"/>
    </location>
</feature>
<evidence type="ECO:0000256" key="10">
    <source>
        <dbReference type="ARBA" id="ARBA00022490"/>
    </source>
</evidence>
<gene>
    <name evidence="28" type="ORF">NAV_LOCUS4969</name>
</gene>
<comment type="similarity">
    <text evidence="7">Belongs to the ALG6/ALG8 glucosyltransferase family.</text>
</comment>
<evidence type="ECO:0000256" key="7">
    <source>
        <dbReference type="ARBA" id="ARBA00008715"/>
    </source>
</evidence>
<feature type="domain" description="Inner centromere protein ARK-binding" evidence="26">
    <location>
        <begin position="877"/>
        <end position="933"/>
    </location>
</feature>
<feature type="coiled-coil region" evidence="22">
    <location>
        <begin position="585"/>
        <end position="632"/>
    </location>
</feature>
<keyword evidence="22" id="KW-0175">Coiled coil</keyword>
<dbReference type="EMBL" id="UPTC01000803">
    <property type="protein sequence ID" value="VBB30178.1"/>
    <property type="molecule type" value="Genomic_DNA"/>
</dbReference>
<evidence type="ECO:0000313" key="29">
    <source>
        <dbReference type="Proteomes" id="UP000276991"/>
    </source>
</evidence>
<keyword evidence="10" id="KW-0963">Cytoplasm</keyword>
<feature type="region of interest" description="Disordered" evidence="23">
    <location>
        <begin position="503"/>
        <end position="525"/>
    </location>
</feature>
<dbReference type="InterPro" id="IPR056729">
    <property type="entry name" value="GMPPB_C"/>
</dbReference>
<dbReference type="Gene3D" id="3.90.550.10">
    <property type="entry name" value="Spore Coat Polysaccharide Biosynthesis Protein SpsA, Chain A"/>
    <property type="match status" value="1"/>
</dbReference>
<feature type="transmembrane region" description="Helical" evidence="24">
    <location>
        <begin position="1286"/>
        <end position="1306"/>
    </location>
</feature>
<feature type="region of interest" description="Disordered" evidence="23">
    <location>
        <begin position="860"/>
        <end position="891"/>
    </location>
</feature>
<keyword evidence="12" id="KW-0808">Transferase</keyword>
<dbReference type="OrthoDB" id="6123at2759"/>
<dbReference type="GO" id="GO:0005525">
    <property type="term" value="F:GTP binding"/>
    <property type="evidence" value="ECO:0007669"/>
    <property type="project" value="UniProtKB-KW"/>
</dbReference>
<comment type="similarity">
    <text evidence="8">Belongs to the INCENP family.</text>
</comment>
<organism evidence="28 29">
    <name type="scientific">Acanthocheilonema viteae</name>
    <name type="common">Filarial nematode worm</name>
    <name type="synonym">Dipetalonema viteae</name>
    <dbReference type="NCBI Taxonomy" id="6277"/>
    <lineage>
        <taxon>Eukaryota</taxon>
        <taxon>Metazoa</taxon>
        <taxon>Ecdysozoa</taxon>
        <taxon>Nematoda</taxon>
        <taxon>Chromadorea</taxon>
        <taxon>Rhabditida</taxon>
        <taxon>Spirurina</taxon>
        <taxon>Spiruromorpha</taxon>
        <taxon>Filarioidea</taxon>
        <taxon>Onchocercidae</taxon>
        <taxon>Acanthocheilonema</taxon>
    </lineage>
</organism>
<comment type="similarity">
    <text evidence="6">Belongs to the transferase hexapeptide repeat family.</text>
</comment>
<dbReference type="Pfam" id="PF00483">
    <property type="entry name" value="NTP_transferase"/>
    <property type="match status" value="1"/>
</dbReference>
<feature type="transmembrane region" description="Helical" evidence="24">
    <location>
        <begin position="1135"/>
        <end position="1156"/>
    </location>
</feature>
<evidence type="ECO:0000256" key="5">
    <source>
        <dbReference type="ARBA" id="ARBA00004922"/>
    </source>
</evidence>
<evidence type="ECO:0000256" key="11">
    <source>
        <dbReference type="ARBA" id="ARBA00022676"/>
    </source>
</evidence>
<comment type="pathway">
    <text evidence="5">Protein modification; protein glycosylation.</text>
</comment>
<comment type="pathway">
    <text evidence="4">Nucleotide-sugar biosynthesis; GDP-alpha-D-mannose biosynthesis; GDP-alpha-D-mannose from alpha-D-mannose 1-phosphate (GTP route): step 1/1.</text>
</comment>
<evidence type="ECO:0000256" key="6">
    <source>
        <dbReference type="ARBA" id="ARBA00007274"/>
    </source>
</evidence>
<keyword evidence="18 24" id="KW-0472">Membrane</keyword>
<feature type="compositionally biased region" description="Polar residues" evidence="23">
    <location>
        <begin position="860"/>
        <end position="880"/>
    </location>
</feature>
<dbReference type="GO" id="GO:0005819">
    <property type="term" value="C:spindle"/>
    <property type="evidence" value="ECO:0007669"/>
    <property type="project" value="UniProtKB-SubCell"/>
</dbReference>
<feature type="transmembrane region" description="Helical" evidence="24">
    <location>
        <begin position="1336"/>
        <end position="1353"/>
    </location>
</feature>
<evidence type="ECO:0000256" key="4">
    <source>
        <dbReference type="ARBA" id="ARBA00004823"/>
    </source>
</evidence>
<evidence type="ECO:0000259" key="25">
    <source>
        <dbReference type="Pfam" id="PF00483"/>
    </source>
</evidence>
<evidence type="ECO:0000256" key="8">
    <source>
        <dbReference type="ARBA" id="ARBA00010042"/>
    </source>
</evidence>
<dbReference type="InterPro" id="IPR011004">
    <property type="entry name" value="Trimer_LpxA-like_sf"/>
</dbReference>
<sequence>MKALILIGGYGTRLRPLTLTQPKSLIKFANKPMVFHQIEALVAAGVDTIILATIYHEKLLEEEMIRQAKHWNITVHFSVEKEPLGTAGALLLARNLLKDEESFFVLNSDIICNFPFRQMIDFHVWHQHEGTIAVTKSAEPSKYGVCVFDEKTHKMEQFVEKPSEYVSNNINAGLYVLSSKVLNRIPLRSTSMEKEIFPEMAKTGNLYTYILEDFWMNIGQPRDFLTGTRLYLHFLHLKHSSMLSKECYVQEDVMIHDTARIGNGCIIGPNVVIGSGVQIHDGVCLRDSTILSNCIIHSHSWINGSIIGRKCIIGSWVRIDNTCVIGDDVIVNDELYLNGVRVLPHKVISVSVLEPDIIMINFCHFDRLIVCKFDADILSKVSNFFLWLEEQRDIGKEIIRNETGRMRLPKTPKRGYCFSQEAETFQKCRKKLLDSVIRKRTAVFANDGNMIYAAQTPKSSRNATARAIKQEVMLAGRMNDRKTPIRPVPTPRQCVPKHQTSIKVNKHPPTATSCNSTPKRTSLRNGMTPRITQKIVANPESIAQKVTPKAIVERTVVTSKMADKKTTDTPKPTVQQPTFKRSEVIRKMEKRTNTVIKNKEELMKEKAERARRDREERALRVKMNNKKKEEEALEKLRIIKMREQQIEELRQKQRAPQRAISKSPCRTRGYYNRIQKPLVRAKSSQDISARKDVSQKEITKDRQENLKFQGKRNHVDSVKQDICVQNKKQKLDLVECSERNNTDRRSAKTDTLEVLSEKLVDNQTHTECVGSDESSGGRNSQSNIHVAIELKETSAVDKQEFLQNCDVDSNIVVHSPAIENSETNEKENADEPSQVMEVDILTAETNTISNRTFDKSVNVSNSEMLDDTGNNYDVESISSNDETDDEENPRKPIPFWAQGERLQNALRKQVAQLSIDPDVYFGPVRTPMLDKIFARNHTRYNKRTSSAVWTSPMSNPKKGTSKFFELQNVNRNRYTNLWPTEASSIYGLKWQRVKEMRYQAQSKNIRFLLNDLPYDMMTTHSSVPEDQINDSKSLNYQKQFRKEWFQYCCAAIFAIKFLLIPCYHSTDFEVHRNWMAITYTLPICSWYYENTSQWTLDYPPFFAFFEYFLSQVASKVIPSALVLQKDSYFSSELLYFQRFSVIAADVFYGALIYCVLLNMKHIYLCYAPAYTIYYAVNYLFSSTRTFISNGAKLAVILILPFALSFGPFIYLCGPDVLQQIWRRLFPFERGLTHAYWAPNLWAFYNFADWYLYQILKLTKRLPPDVHSPTYISGLVQEFKHSILPSVSPFGTLLVTLALLLPLVSLIRTRHVKNFPLLLTLSAFAFFLAGYHVHEKAVVLITIPYTILASSVCYS</sequence>
<dbReference type="Proteomes" id="UP000276991">
    <property type="component" value="Unassembled WGS sequence"/>
</dbReference>
<dbReference type="InterPro" id="IPR045233">
    <property type="entry name" value="GMPPB_N"/>
</dbReference>
<feature type="domain" description="Mannose-1-phosphate guanyltransferase C-terminal" evidence="27">
    <location>
        <begin position="250"/>
        <end position="358"/>
    </location>
</feature>
<feature type="transmembrane region" description="Helical" evidence="24">
    <location>
        <begin position="1313"/>
        <end position="1330"/>
    </location>
</feature>
<keyword evidence="16 24" id="KW-1133">Transmembrane helix</keyword>
<dbReference type="InterPro" id="IPR004856">
    <property type="entry name" value="Glyco_trans_ALG6/ALG8"/>
</dbReference>
<dbReference type="FunFam" id="3.90.550.10:FF:000013">
    <property type="entry name" value="mannose-1-phosphate guanyltransferase beta"/>
    <property type="match status" value="1"/>
</dbReference>
<feature type="transmembrane region" description="Helical" evidence="24">
    <location>
        <begin position="1234"/>
        <end position="1252"/>
    </location>
</feature>
<evidence type="ECO:0000259" key="26">
    <source>
        <dbReference type="Pfam" id="PF03941"/>
    </source>
</evidence>
<keyword evidence="20" id="KW-0539">Nucleus</keyword>
<keyword evidence="17" id="KW-0342">GTP-binding</keyword>
<dbReference type="GO" id="GO:0009298">
    <property type="term" value="P:GDP-mannose biosynthetic process"/>
    <property type="evidence" value="ECO:0007669"/>
    <property type="project" value="UniProtKB-UniPathway"/>
</dbReference>
<evidence type="ECO:0000256" key="22">
    <source>
        <dbReference type="SAM" id="Coils"/>
    </source>
</evidence>
<dbReference type="UniPathway" id="UPA00126">
    <property type="reaction ID" value="UER00930"/>
</dbReference>
<keyword evidence="11" id="KW-0328">Glycosyltransferase</keyword>
<feature type="domain" description="Nucleotidyl transferase" evidence="25">
    <location>
        <begin position="2"/>
        <end position="230"/>
    </location>
</feature>
<comment type="subcellular location">
    <subcellularLocation>
        <location evidence="2">Cytoplasm</location>
        <location evidence="2">Cytoskeleton</location>
        <location evidence="2">Spindle</location>
    </subcellularLocation>
    <subcellularLocation>
        <location evidence="3">Endoplasmic reticulum membrane</location>
        <topology evidence="3">Multi-pass membrane protein</topology>
    </subcellularLocation>
    <subcellularLocation>
        <location evidence="1">Nucleus</location>
    </subcellularLocation>
</comment>
<dbReference type="UniPathway" id="UPA00378"/>
<evidence type="ECO:0000256" key="2">
    <source>
        <dbReference type="ARBA" id="ARBA00004186"/>
    </source>
</evidence>
<evidence type="ECO:0000313" key="28">
    <source>
        <dbReference type="EMBL" id="VBB30178.1"/>
    </source>
</evidence>